<protein>
    <submittedName>
        <fullName evidence="2">Uncharacterized protein</fullName>
    </submittedName>
</protein>
<accession>A0AAE0ZYL4</accession>
<dbReference type="AlphaFoldDB" id="A0AAE0ZYL4"/>
<feature type="region of interest" description="Disordered" evidence="1">
    <location>
        <begin position="56"/>
        <end position="89"/>
    </location>
</feature>
<evidence type="ECO:0000313" key="2">
    <source>
        <dbReference type="EMBL" id="KAK3777964.1"/>
    </source>
</evidence>
<reference evidence="2" key="1">
    <citation type="journal article" date="2023" name="G3 (Bethesda)">
        <title>A reference genome for the long-term kleptoplast-retaining sea slug Elysia crispata morphotype clarki.</title>
        <authorList>
            <person name="Eastman K.E."/>
            <person name="Pendleton A.L."/>
            <person name="Shaikh M.A."/>
            <person name="Suttiyut T."/>
            <person name="Ogas R."/>
            <person name="Tomko P."/>
            <person name="Gavelis G."/>
            <person name="Widhalm J.R."/>
            <person name="Wisecaver J.H."/>
        </authorList>
    </citation>
    <scope>NUCLEOTIDE SEQUENCE</scope>
    <source>
        <strain evidence="2">ECLA1</strain>
    </source>
</reference>
<organism evidence="2 3">
    <name type="scientific">Elysia crispata</name>
    <name type="common">lettuce slug</name>
    <dbReference type="NCBI Taxonomy" id="231223"/>
    <lineage>
        <taxon>Eukaryota</taxon>
        <taxon>Metazoa</taxon>
        <taxon>Spiralia</taxon>
        <taxon>Lophotrochozoa</taxon>
        <taxon>Mollusca</taxon>
        <taxon>Gastropoda</taxon>
        <taxon>Heterobranchia</taxon>
        <taxon>Euthyneura</taxon>
        <taxon>Panpulmonata</taxon>
        <taxon>Sacoglossa</taxon>
        <taxon>Placobranchoidea</taxon>
        <taxon>Plakobranchidae</taxon>
        <taxon>Elysia</taxon>
    </lineage>
</organism>
<sequence length="89" mass="9873">MFSSVIDSWGHVENFAVYGEVVEVALCADQTSAIKCFIDPSIDLCCTVYFATQLNAGGREGNGETKKPNNEKQPVDHKKFSLFTRTRPN</sequence>
<name>A0AAE0ZYL4_9GAST</name>
<evidence type="ECO:0000256" key="1">
    <source>
        <dbReference type="SAM" id="MobiDB-lite"/>
    </source>
</evidence>
<proteinExistence type="predicted"/>
<gene>
    <name evidence="2" type="ORF">RRG08_064193</name>
</gene>
<evidence type="ECO:0000313" key="3">
    <source>
        <dbReference type="Proteomes" id="UP001283361"/>
    </source>
</evidence>
<comment type="caution">
    <text evidence="2">The sequence shown here is derived from an EMBL/GenBank/DDBJ whole genome shotgun (WGS) entry which is preliminary data.</text>
</comment>
<feature type="compositionally biased region" description="Basic and acidic residues" evidence="1">
    <location>
        <begin position="61"/>
        <end position="79"/>
    </location>
</feature>
<dbReference type="EMBL" id="JAWDGP010003049">
    <property type="protein sequence ID" value="KAK3777964.1"/>
    <property type="molecule type" value="Genomic_DNA"/>
</dbReference>
<dbReference type="Proteomes" id="UP001283361">
    <property type="component" value="Unassembled WGS sequence"/>
</dbReference>
<keyword evidence="3" id="KW-1185">Reference proteome</keyword>